<dbReference type="SUPFAM" id="SSF55931">
    <property type="entry name" value="Glutamine synthetase/guanido kinase"/>
    <property type="match status" value="1"/>
</dbReference>
<sequence>LEAALAALREDHDFLTEGDVFTQDLIDTWLDYKEANEVAPMRAYPHPYEYQLYYDL</sequence>
<dbReference type="InterPro" id="IPR014746">
    <property type="entry name" value="Gln_synth/guanido_kin_cat_dom"/>
</dbReference>
<reference evidence="3" key="1">
    <citation type="submission" date="2020-04" db="EMBL/GenBank/DDBJ databases">
        <title>Deep metagenomics examines the oral microbiome during advanced dental caries in children, revealing novel taxa and co-occurrences with host molecules.</title>
        <authorList>
            <person name="Baker J.L."/>
            <person name="Morton J.T."/>
            <person name="Dinis M."/>
            <person name="Alvarez R."/>
            <person name="Tran N.C."/>
            <person name="Knight R."/>
            <person name="Edlund A."/>
        </authorList>
    </citation>
    <scope>NUCLEOTIDE SEQUENCE</scope>
    <source>
        <strain evidence="3">JCVI_32_bin.64</strain>
    </source>
</reference>
<dbReference type="AlphaFoldDB" id="A0A929N3M3"/>
<dbReference type="EMBL" id="JABZFZ010000211">
    <property type="protein sequence ID" value="MBF0940154.1"/>
    <property type="molecule type" value="Genomic_DNA"/>
</dbReference>
<comment type="similarity">
    <text evidence="1">Belongs to the glutamine synthetase family.</text>
</comment>
<proteinExistence type="inferred from homology"/>
<dbReference type="GO" id="GO:0004356">
    <property type="term" value="F:glutamine synthetase activity"/>
    <property type="evidence" value="ECO:0007669"/>
    <property type="project" value="InterPro"/>
</dbReference>
<evidence type="ECO:0000256" key="1">
    <source>
        <dbReference type="RuleBase" id="RU000384"/>
    </source>
</evidence>
<name>A0A929N3M3_9ACTO</name>
<dbReference type="InterPro" id="IPR008146">
    <property type="entry name" value="Gln_synth_cat_dom"/>
</dbReference>
<evidence type="ECO:0000313" key="4">
    <source>
        <dbReference type="Proteomes" id="UP000718630"/>
    </source>
</evidence>
<organism evidence="3 4">
    <name type="scientific">Schaalia georgiae</name>
    <dbReference type="NCBI Taxonomy" id="52768"/>
    <lineage>
        <taxon>Bacteria</taxon>
        <taxon>Bacillati</taxon>
        <taxon>Actinomycetota</taxon>
        <taxon>Actinomycetes</taxon>
        <taxon>Actinomycetales</taxon>
        <taxon>Actinomycetaceae</taxon>
        <taxon>Schaalia</taxon>
    </lineage>
</organism>
<feature type="non-terminal residue" evidence="3">
    <location>
        <position position="1"/>
    </location>
</feature>
<gene>
    <name evidence="3" type="ORF">HXK03_04685</name>
</gene>
<dbReference type="Gene3D" id="3.30.590.10">
    <property type="entry name" value="Glutamine synthetase/guanido kinase, catalytic domain"/>
    <property type="match status" value="1"/>
</dbReference>
<comment type="caution">
    <text evidence="3">The sequence shown here is derived from an EMBL/GenBank/DDBJ whole genome shotgun (WGS) entry which is preliminary data.</text>
</comment>
<evidence type="ECO:0000313" key="3">
    <source>
        <dbReference type="EMBL" id="MBF0940154.1"/>
    </source>
</evidence>
<accession>A0A929N3M3</accession>
<keyword evidence="3" id="KW-0436">Ligase</keyword>
<evidence type="ECO:0000259" key="2">
    <source>
        <dbReference type="Pfam" id="PF00120"/>
    </source>
</evidence>
<feature type="domain" description="GS catalytic" evidence="2">
    <location>
        <begin position="1"/>
        <end position="53"/>
    </location>
</feature>
<protein>
    <submittedName>
        <fullName evidence="3">Type I glutamate--ammonia ligase</fullName>
    </submittedName>
</protein>
<dbReference type="Pfam" id="PF00120">
    <property type="entry name" value="Gln-synt_C"/>
    <property type="match status" value="1"/>
</dbReference>
<dbReference type="Proteomes" id="UP000718630">
    <property type="component" value="Unassembled WGS sequence"/>
</dbReference>